<comment type="subcellular location">
    <subcellularLocation>
        <location evidence="1">Membrane</location>
        <topology evidence="1">Multi-pass membrane protein</topology>
    </subcellularLocation>
</comment>
<dbReference type="GO" id="GO:0016020">
    <property type="term" value="C:membrane"/>
    <property type="evidence" value="ECO:0007669"/>
    <property type="project" value="UniProtKB-SubCell"/>
</dbReference>
<evidence type="ECO:0000256" key="12">
    <source>
        <dbReference type="RuleBase" id="RU000679"/>
    </source>
</evidence>
<dbReference type="AlphaFoldDB" id="A0A1B6CW19"/>
<keyword evidence="7" id="KW-0915">Sodium</keyword>
<evidence type="ECO:0000256" key="8">
    <source>
        <dbReference type="ARBA" id="ARBA00023065"/>
    </source>
</evidence>
<organism evidence="14">
    <name type="scientific">Clastoptera arizonana</name>
    <name type="common">Arizona spittle bug</name>
    <dbReference type="NCBI Taxonomy" id="38151"/>
    <lineage>
        <taxon>Eukaryota</taxon>
        <taxon>Metazoa</taxon>
        <taxon>Ecdysozoa</taxon>
        <taxon>Arthropoda</taxon>
        <taxon>Hexapoda</taxon>
        <taxon>Insecta</taxon>
        <taxon>Pterygota</taxon>
        <taxon>Neoptera</taxon>
        <taxon>Paraneoptera</taxon>
        <taxon>Hemiptera</taxon>
        <taxon>Auchenorrhyncha</taxon>
        <taxon>Cercopoidea</taxon>
        <taxon>Clastopteridae</taxon>
        <taxon>Clastoptera</taxon>
    </lineage>
</organism>
<keyword evidence="11 12" id="KW-0407">Ion channel</keyword>
<evidence type="ECO:0000256" key="7">
    <source>
        <dbReference type="ARBA" id="ARBA00023053"/>
    </source>
</evidence>
<protein>
    <submittedName>
        <fullName evidence="14">Uncharacterized protein</fullName>
    </submittedName>
</protein>
<feature type="transmembrane region" description="Helical" evidence="13">
    <location>
        <begin position="42"/>
        <end position="64"/>
    </location>
</feature>
<keyword evidence="5 12" id="KW-0812">Transmembrane</keyword>
<evidence type="ECO:0000256" key="10">
    <source>
        <dbReference type="ARBA" id="ARBA00023201"/>
    </source>
</evidence>
<dbReference type="InterPro" id="IPR001873">
    <property type="entry name" value="ENaC"/>
</dbReference>
<name>A0A1B6CW19_9HEMI</name>
<keyword evidence="9 13" id="KW-0472">Membrane</keyword>
<evidence type="ECO:0000256" key="11">
    <source>
        <dbReference type="ARBA" id="ARBA00023303"/>
    </source>
</evidence>
<keyword evidence="6 13" id="KW-1133">Transmembrane helix</keyword>
<keyword evidence="8 12" id="KW-0406">Ion transport</keyword>
<evidence type="ECO:0000256" key="4">
    <source>
        <dbReference type="ARBA" id="ARBA00022461"/>
    </source>
</evidence>
<keyword evidence="10 12" id="KW-0739">Sodium transport</keyword>
<dbReference type="EMBL" id="GEDC01019671">
    <property type="protein sequence ID" value="JAS17627.1"/>
    <property type="molecule type" value="Transcribed_RNA"/>
</dbReference>
<keyword evidence="3 12" id="KW-0813">Transport</keyword>
<comment type="similarity">
    <text evidence="2 12">Belongs to the amiloride-sensitive sodium channel (TC 1.A.6) family.</text>
</comment>
<gene>
    <name evidence="14" type="ORF">g.44445</name>
</gene>
<evidence type="ECO:0000256" key="3">
    <source>
        <dbReference type="ARBA" id="ARBA00022448"/>
    </source>
</evidence>
<dbReference type="GO" id="GO:0005272">
    <property type="term" value="F:sodium channel activity"/>
    <property type="evidence" value="ECO:0007669"/>
    <property type="project" value="UniProtKB-KW"/>
</dbReference>
<reference evidence="14" key="1">
    <citation type="submission" date="2015-12" db="EMBL/GenBank/DDBJ databases">
        <title>De novo transcriptome assembly of four potential Pierce s Disease insect vectors from Arizona vineyards.</title>
        <authorList>
            <person name="Tassone E.E."/>
        </authorList>
    </citation>
    <scope>NUCLEOTIDE SEQUENCE</scope>
</reference>
<evidence type="ECO:0000256" key="6">
    <source>
        <dbReference type="ARBA" id="ARBA00022989"/>
    </source>
</evidence>
<evidence type="ECO:0000256" key="2">
    <source>
        <dbReference type="ARBA" id="ARBA00007193"/>
    </source>
</evidence>
<proteinExistence type="inferred from homology"/>
<keyword evidence="4 12" id="KW-0894">Sodium channel</keyword>
<evidence type="ECO:0000256" key="5">
    <source>
        <dbReference type="ARBA" id="ARBA00022692"/>
    </source>
</evidence>
<accession>A0A1B6CW19</accession>
<evidence type="ECO:0000256" key="9">
    <source>
        <dbReference type="ARBA" id="ARBA00023136"/>
    </source>
</evidence>
<evidence type="ECO:0000313" key="14">
    <source>
        <dbReference type="EMBL" id="JAS17627.1"/>
    </source>
</evidence>
<feature type="non-terminal residue" evidence="14">
    <location>
        <position position="160"/>
    </location>
</feature>
<evidence type="ECO:0000256" key="13">
    <source>
        <dbReference type="SAM" id="Phobius"/>
    </source>
</evidence>
<evidence type="ECO:0000256" key="1">
    <source>
        <dbReference type="ARBA" id="ARBA00004141"/>
    </source>
</evidence>
<dbReference type="Pfam" id="PF00858">
    <property type="entry name" value="ASC"/>
    <property type="match status" value="1"/>
</dbReference>
<sequence>MYTEEKESKPGLKNLFKQFASITSIHGLFYIVAPNRNKWERWFWILLSILATICALRVLLGNYIRFYTNPTVINLEKNYRTWKIVLPAVTLCPDKRIDFEKAKDYIERTWAIKPSQVEKFDYYLNFVTSVSKLSYGNMDDLKKYKNDPILNNVDLADLAL</sequence>